<evidence type="ECO:0000313" key="1">
    <source>
        <dbReference type="EMBL" id="UPK99730.1"/>
    </source>
</evidence>
<organism evidence="1 2">
    <name type="scientific">Fusarium solani subsp. cucurbitae</name>
    <name type="common">Neocosmosporum cucurbitae</name>
    <dbReference type="NCBI Taxonomy" id="2747967"/>
    <lineage>
        <taxon>Eukaryota</taxon>
        <taxon>Fungi</taxon>
        <taxon>Dikarya</taxon>
        <taxon>Ascomycota</taxon>
        <taxon>Pezizomycotina</taxon>
        <taxon>Sordariomycetes</taxon>
        <taxon>Hypocreomycetidae</taxon>
        <taxon>Hypocreales</taxon>
        <taxon>Nectriaceae</taxon>
        <taxon>Fusarium</taxon>
        <taxon>Fusarium solani species complex</taxon>
    </lineage>
</organism>
<keyword evidence="2" id="KW-1185">Reference proteome</keyword>
<name>A0ACD3ZF26_FUSSC</name>
<evidence type="ECO:0000313" key="2">
    <source>
        <dbReference type="Proteomes" id="UP000830768"/>
    </source>
</evidence>
<sequence>MARCTFCRAFTISVERHYLEFHSNLASLKRSAEDGCDFCLLCWTGFQQEWTASQIESVLIGKAPEGVIKFEPGIWIYVHFRDYNARRTQPQISVYCGRVSPILGQGESSFGLNNINIAVYGEEGTLAGSRTPGRICTAEHGPDTYITMIQQFLQGCRKFHRACDFKGTYRMPTRVIDVGNPQQRQPPRLIITSPNMEDKYLALSYCWGPATDTYTLSTDTMKDMLNGMDESRLVAAHRDTLSLARSLGIKLVWIDALCIIQGNKEDWERESKLMARVYGNATLTASAGRSGDARNSFIINDYKQPAPCCEIPLDEGQHGNVLVGLRRSSDYGVVETRGWCLQEKKWSRRTVFFGKEQLYFSCRCCGYSEDRNYGVESPSSLHAILSQADEDLSSKRDQLLQFWDSILVDFSKRQLSNPHDIFAATASMAEPISRAIGSRYLAGLWECDLVRCLLWRPGYLVNHPFFGSATRPRPTRFAPAPVIRAPSWSWAAIQGGIYPLSKQTLQRRIKEYQGEDFFKAEPKLRNPDRWTIDTHCDANILHMPSCELQLLGRIQEAVIVTKTPPDDFVDTLRKQKMPGPGMLRQKTLLGRKELREGAFSSDLALFVALGAFDLAEESVQEVWCLYLTVEEGLMLRKGDDGRFRRLGLFQLYKMDWFDNVGDSEVRLL</sequence>
<dbReference type="Proteomes" id="UP000830768">
    <property type="component" value="Chromosome 9"/>
</dbReference>
<proteinExistence type="predicted"/>
<gene>
    <name evidence="1" type="ORF">LCI18_010665</name>
</gene>
<protein>
    <submittedName>
        <fullName evidence="1">Uncharacterized protein</fullName>
    </submittedName>
</protein>
<reference evidence="1" key="1">
    <citation type="submission" date="2021-11" db="EMBL/GenBank/DDBJ databases">
        <title>Fusarium solani-melongenae Genome sequencing and assembly.</title>
        <authorList>
            <person name="Xie S."/>
            <person name="Huang L."/>
            <person name="Zhang X."/>
        </authorList>
    </citation>
    <scope>NUCLEOTIDE SEQUENCE</scope>
    <source>
        <strain evidence="1">CRI 24-3</strain>
    </source>
</reference>
<dbReference type="EMBL" id="CP090037">
    <property type="protein sequence ID" value="UPK99730.1"/>
    <property type="molecule type" value="Genomic_DNA"/>
</dbReference>
<accession>A0ACD3ZF26</accession>